<dbReference type="AlphaFoldDB" id="A0A421B4R9"/>
<dbReference type="Proteomes" id="UP000282454">
    <property type="component" value="Unassembled WGS sequence"/>
</dbReference>
<comment type="caution">
    <text evidence="1">The sequence shown here is derived from an EMBL/GenBank/DDBJ whole genome shotgun (WGS) entry which is preliminary data.</text>
</comment>
<keyword evidence="2" id="KW-1185">Reference proteome</keyword>
<name>A0A421B4R9_9PSEU</name>
<sequence length="80" mass="8744">MMRNPRSEVCWGTNTTHGGRAHVVLHGSGTGLCGQPVDTRYQDRPTARPVCPDCAISYVAAVFPTEVTAPDLRHEVRLRA</sequence>
<gene>
    <name evidence="1" type="ORF">CLV68_3868</name>
</gene>
<accession>A0A421B4R9</accession>
<evidence type="ECO:0000313" key="1">
    <source>
        <dbReference type="EMBL" id="RLK59381.1"/>
    </source>
</evidence>
<proteinExistence type="predicted"/>
<dbReference type="EMBL" id="RCDD01000002">
    <property type="protein sequence ID" value="RLK59381.1"/>
    <property type="molecule type" value="Genomic_DNA"/>
</dbReference>
<evidence type="ECO:0000313" key="2">
    <source>
        <dbReference type="Proteomes" id="UP000282454"/>
    </source>
</evidence>
<organism evidence="1 2">
    <name type="scientific">Actinokineospora cianjurensis</name>
    <dbReference type="NCBI Taxonomy" id="585224"/>
    <lineage>
        <taxon>Bacteria</taxon>
        <taxon>Bacillati</taxon>
        <taxon>Actinomycetota</taxon>
        <taxon>Actinomycetes</taxon>
        <taxon>Pseudonocardiales</taxon>
        <taxon>Pseudonocardiaceae</taxon>
        <taxon>Actinokineospora</taxon>
    </lineage>
</organism>
<reference evidence="1 2" key="1">
    <citation type="submission" date="2018-10" db="EMBL/GenBank/DDBJ databases">
        <title>Genomic Encyclopedia of Archaeal and Bacterial Type Strains, Phase II (KMG-II): from individual species to whole genera.</title>
        <authorList>
            <person name="Goeker M."/>
        </authorList>
    </citation>
    <scope>NUCLEOTIDE SEQUENCE [LARGE SCALE GENOMIC DNA]</scope>
    <source>
        <strain evidence="1 2">DSM 45657</strain>
    </source>
</reference>
<protein>
    <submittedName>
        <fullName evidence="1">Uncharacterized protein</fullName>
    </submittedName>
</protein>